<gene>
    <name evidence="2" type="ORF">CSSPJE1EN1_LOCUS1500</name>
</gene>
<name>A0ABP0VPC5_9BRYO</name>
<protein>
    <submittedName>
        <fullName evidence="2">Uncharacterized protein</fullName>
    </submittedName>
</protein>
<dbReference type="EMBL" id="OZ020096">
    <property type="protein sequence ID" value="CAK9256022.1"/>
    <property type="molecule type" value="Genomic_DNA"/>
</dbReference>
<organism evidence="2 3">
    <name type="scientific">Sphagnum jensenii</name>
    <dbReference type="NCBI Taxonomy" id="128206"/>
    <lineage>
        <taxon>Eukaryota</taxon>
        <taxon>Viridiplantae</taxon>
        <taxon>Streptophyta</taxon>
        <taxon>Embryophyta</taxon>
        <taxon>Bryophyta</taxon>
        <taxon>Sphagnophytina</taxon>
        <taxon>Sphagnopsida</taxon>
        <taxon>Sphagnales</taxon>
        <taxon>Sphagnaceae</taxon>
        <taxon>Sphagnum</taxon>
    </lineage>
</organism>
<keyword evidence="3" id="KW-1185">Reference proteome</keyword>
<dbReference type="PANTHER" id="PTHR33801">
    <property type="entry name" value="ABSCISIC STRESS-RIPENING PROTEIN 5"/>
    <property type="match status" value="1"/>
</dbReference>
<accession>A0ABP0VPC5</accession>
<reference evidence="2 3" key="1">
    <citation type="submission" date="2024-02" db="EMBL/GenBank/DDBJ databases">
        <authorList>
            <consortium name="ELIXIR-Norway"/>
            <consortium name="Elixir Norway"/>
        </authorList>
    </citation>
    <scope>NUCLEOTIDE SEQUENCE [LARGE SCALE GENOMIC DNA]</scope>
</reference>
<evidence type="ECO:0000313" key="2">
    <source>
        <dbReference type="EMBL" id="CAK9256022.1"/>
    </source>
</evidence>
<dbReference type="Pfam" id="PF02496">
    <property type="entry name" value="ABA_WDS"/>
    <property type="match status" value="1"/>
</dbReference>
<proteinExistence type="inferred from homology"/>
<evidence type="ECO:0000256" key="1">
    <source>
        <dbReference type="ARBA" id="ARBA00007160"/>
    </source>
</evidence>
<dbReference type="InterPro" id="IPR003496">
    <property type="entry name" value="ABA_WDS"/>
</dbReference>
<sequence length="147" mass="15942">MSHEHHHHHHHGNENTETENYAAATDVVYADDSSGYGNVPVAVETTEVVTTTATLDDGSIAETHKRTHKREEVVGGLGALAAGAFAVYEGHEAKADPEHARRHKLEEEIAGGLGVGSAGLGIYGHHEKKGDERIIKEENPEKKHGWF</sequence>
<comment type="similarity">
    <text evidence="1">Belongs to the abscisic acid and water stress-induced protein family.</text>
</comment>
<dbReference type="Proteomes" id="UP001497444">
    <property type="component" value="Chromosome 1"/>
</dbReference>
<evidence type="ECO:0000313" key="3">
    <source>
        <dbReference type="Proteomes" id="UP001497444"/>
    </source>
</evidence>